<comment type="caution">
    <text evidence="2">The sequence shown here is derived from an EMBL/GenBank/DDBJ whole genome shotgun (WGS) entry which is preliminary data.</text>
</comment>
<organism evidence="2 3">
    <name type="scientific">Nostoc flagelliforme FACHB-838</name>
    <dbReference type="NCBI Taxonomy" id="2692904"/>
    <lineage>
        <taxon>Bacteria</taxon>
        <taxon>Bacillati</taxon>
        <taxon>Cyanobacteriota</taxon>
        <taxon>Cyanophyceae</taxon>
        <taxon>Nostocales</taxon>
        <taxon>Nostocaceae</taxon>
        <taxon>Nostoc</taxon>
    </lineage>
</organism>
<name>A0ABR8E1R4_9NOSO</name>
<feature type="region of interest" description="Disordered" evidence="1">
    <location>
        <begin position="1"/>
        <end position="22"/>
    </location>
</feature>
<gene>
    <name evidence="2" type="ORF">H6G97_42330</name>
</gene>
<accession>A0ABR8E1R4</accession>
<keyword evidence="3" id="KW-1185">Reference proteome</keyword>
<proteinExistence type="predicted"/>
<evidence type="ECO:0000256" key="1">
    <source>
        <dbReference type="SAM" id="MobiDB-lite"/>
    </source>
</evidence>
<protein>
    <submittedName>
        <fullName evidence="2">Uncharacterized protein</fullName>
    </submittedName>
</protein>
<dbReference type="Proteomes" id="UP000623440">
    <property type="component" value="Unassembled WGS sequence"/>
</dbReference>
<evidence type="ECO:0000313" key="2">
    <source>
        <dbReference type="EMBL" id="MBD2535657.1"/>
    </source>
</evidence>
<evidence type="ECO:0000313" key="3">
    <source>
        <dbReference type="Proteomes" id="UP000623440"/>
    </source>
</evidence>
<reference evidence="2 3" key="1">
    <citation type="journal article" date="2020" name="ISME J.">
        <title>Comparative genomics reveals insights into cyanobacterial evolution and habitat adaptation.</title>
        <authorList>
            <person name="Chen M.Y."/>
            <person name="Teng W.K."/>
            <person name="Zhao L."/>
            <person name="Hu C.X."/>
            <person name="Zhou Y.K."/>
            <person name="Han B.P."/>
            <person name="Song L.R."/>
            <person name="Shu W.S."/>
        </authorList>
    </citation>
    <scope>NUCLEOTIDE SEQUENCE [LARGE SCALE GENOMIC DNA]</scope>
    <source>
        <strain evidence="2 3">FACHB-838</strain>
    </source>
</reference>
<dbReference type="EMBL" id="JACJSI010000308">
    <property type="protein sequence ID" value="MBD2535657.1"/>
    <property type="molecule type" value="Genomic_DNA"/>
</dbReference>
<sequence length="70" mass="8029">MFSLIPTFESRHSQNPASLSEQAVKDYRPNSDRMNLEMNLGETFLLTQIQHNQMTLVRAVSSSIITVAFW</sequence>